<name>A0A8T0T5W4_PANVG</name>
<evidence type="ECO:0000256" key="1">
    <source>
        <dbReference type="SAM" id="MobiDB-lite"/>
    </source>
</evidence>
<evidence type="ECO:0000313" key="3">
    <source>
        <dbReference type="EMBL" id="KAG2604605.1"/>
    </source>
</evidence>
<feature type="domain" description="KIB1-4 beta-propeller" evidence="2">
    <location>
        <begin position="174"/>
        <end position="319"/>
    </location>
</feature>
<sequence>MQTRSRSRSLADSHGGSISHGAFVPEPHRGISFSTRARRRRRLLAAESSEHSGRTSNGESFVQDLAAGPHEWRDWANLTRDLIEDIAGQALPRRGRVSQLPRRVQAVARPQRGPACPPWPPGPGQALPAPQLGGARHQPRRRAAPARPQHGHRGLPQRQPPGALDPLPPGRVDALLILFDRVTKAIRLLDPLSNAVTEFPAISPVVVNATTYMEYHFSMSLRNPDGHSVNGACLDESTSPPTLVLCLRDNQSCIVVAKPGDPHWILVNQGKLYHSETLGRVMFHSLLSQGGRCYVATLEGSIFLLELGSPPPRLAEVISQCQHATRDAILFRRVLSYLVGGSNGGEDAAGTVLEER</sequence>
<evidence type="ECO:0000313" key="4">
    <source>
        <dbReference type="Proteomes" id="UP000823388"/>
    </source>
</evidence>
<accession>A0A8T0T5W4</accession>
<dbReference type="AlphaFoldDB" id="A0A8T0T5W4"/>
<feature type="compositionally biased region" description="Basic residues" evidence="1">
    <location>
        <begin position="137"/>
        <end position="155"/>
    </location>
</feature>
<dbReference type="Pfam" id="PF03478">
    <property type="entry name" value="Beta-prop_KIB1-4"/>
    <property type="match status" value="1"/>
</dbReference>
<feature type="compositionally biased region" description="Polar residues" evidence="1">
    <location>
        <begin position="1"/>
        <end position="10"/>
    </location>
</feature>
<keyword evidence="4" id="KW-1185">Reference proteome</keyword>
<organism evidence="3 4">
    <name type="scientific">Panicum virgatum</name>
    <name type="common">Blackwell switchgrass</name>
    <dbReference type="NCBI Taxonomy" id="38727"/>
    <lineage>
        <taxon>Eukaryota</taxon>
        <taxon>Viridiplantae</taxon>
        <taxon>Streptophyta</taxon>
        <taxon>Embryophyta</taxon>
        <taxon>Tracheophyta</taxon>
        <taxon>Spermatophyta</taxon>
        <taxon>Magnoliopsida</taxon>
        <taxon>Liliopsida</taxon>
        <taxon>Poales</taxon>
        <taxon>Poaceae</taxon>
        <taxon>PACMAD clade</taxon>
        <taxon>Panicoideae</taxon>
        <taxon>Panicodae</taxon>
        <taxon>Paniceae</taxon>
        <taxon>Panicinae</taxon>
        <taxon>Panicum</taxon>
        <taxon>Panicum sect. Hiantes</taxon>
    </lineage>
</organism>
<evidence type="ECO:0000259" key="2">
    <source>
        <dbReference type="Pfam" id="PF03478"/>
    </source>
</evidence>
<feature type="compositionally biased region" description="Low complexity" evidence="1">
    <location>
        <begin position="124"/>
        <end position="136"/>
    </location>
</feature>
<feature type="region of interest" description="Disordered" evidence="1">
    <location>
        <begin position="107"/>
        <end position="167"/>
    </location>
</feature>
<dbReference type="Proteomes" id="UP000823388">
    <property type="component" value="Chromosome 4N"/>
</dbReference>
<reference evidence="3" key="1">
    <citation type="submission" date="2020-05" db="EMBL/GenBank/DDBJ databases">
        <title>WGS assembly of Panicum virgatum.</title>
        <authorList>
            <person name="Lovell J.T."/>
            <person name="Jenkins J."/>
            <person name="Shu S."/>
            <person name="Juenger T.E."/>
            <person name="Schmutz J."/>
        </authorList>
    </citation>
    <scope>NUCLEOTIDE SEQUENCE</scope>
    <source>
        <strain evidence="3">AP13</strain>
    </source>
</reference>
<feature type="region of interest" description="Disordered" evidence="1">
    <location>
        <begin position="1"/>
        <end position="37"/>
    </location>
</feature>
<dbReference type="EMBL" id="CM029044">
    <property type="protein sequence ID" value="KAG2604605.1"/>
    <property type="molecule type" value="Genomic_DNA"/>
</dbReference>
<comment type="caution">
    <text evidence="3">The sequence shown here is derived from an EMBL/GenBank/DDBJ whole genome shotgun (WGS) entry which is preliminary data.</text>
</comment>
<protein>
    <recommendedName>
        <fullName evidence="2">KIB1-4 beta-propeller domain-containing protein</fullName>
    </recommendedName>
</protein>
<gene>
    <name evidence="3" type="ORF">PVAP13_4NG107036</name>
</gene>
<proteinExistence type="predicted"/>
<dbReference type="PANTHER" id="PTHR33165:SF85">
    <property type="entry name" value="OS08G0285100 PROTEIN"/>
    <property type="match status" value="1"/>
</dbReference>
<dbReference type="InterPro" id="IPR005174">
    <property type="entry name" value="KIB1-4_b-propeller"/>
</dbReference>
<dbReference type="PANTHER" id="PTHR33165">
    <property type="entry name" value="F-BOX DOMAIN CONTAINING PROTEIN-LIKE-RELATED"/>
    <property type="match status" value="1"/>
</dbReference>